<accession>W4JPI9</accession>
<sequence length="124" mass="13740">MVTYTVGASRSVDSRSTIRPRQKGWGGRCTSLILSINMGVENQLSHFLDATFSSVTHPLLAIKAVLDKFSSTEVQRSLNLIGQLPPKKSSCSLISSILRLHYTAFGLLEFPQVYKFFETDAVDD</sequence>
<dbReference type="HOGENOM" id="CLU_2004230_0_0_1"/>
<gene>
    <name evidence="1" type="ORF">HETIRDRAFT_107983</name>
</gene>
<dbReference type="RefSeq" id="XP_009552870.1">
    <property type="nucleotide sequence ID" value="XM_009554575.1"/>
</dbReference>
<evidence type="ECO:0000313" key="1">
    <source>
        <dbReference type="EMBL" id="ETW75453.1"/>
    </source>
</evidence>
<dbReference type="Proteomes" id="UP000030671">
    <property type="component" value="Unassembled WGS sequence"/>
</dbReference>
<dbReference type="EMBL" id="KI925466">
    <property type="protein sequence ID" value="ETW75453.1"/>
    <property type="molecule type" value="Genomic_DNA"/>
</dbReference>
<dbReference type="KEGG" id="hir:HETIRDRAFT_107983"/>
<protein>
    <submittedName>
        <fullName evidence="1">Uncharacterized protein</fullName>
    </submittedName>
</protein>
<reference evidence="1 2" key="1">
    <citation type="journal article" date="2012" name="New Phytol.">
        <title>Insight into trade-off between wood decay and parasitism from the genome of a fungal forest pathogen.</title>
        <authorList>
            <person name="Olson A."/>
            <person name="Aerts A."/>
            <person name="Asiegbu F."/>
            <person name="Belbahri L."/>
            <person name="Bouzid O."/>
            <person name="Broberg A."/>
            <person name="Canback B."/>
            <person name="Coutinho P.M."/>
            <person name="Cullen D."/>
            <person name="Dalman K."/>
            <person name="Deflorio G."/>
            <person name="van Diepen L.T."/>
            <person name="Dunand C."/>
            <person name="Duplessis S."/>
            <person name="Durling M."/>
            <person name="Gonthier P."/>
            <person name="Grimwood J."/>
            <person name="Fossdal C.G."/>
            <person name="Hansson D."/>
            <person name="Henrissat B."/>
            <person name="Hietala A."/>
            <person name="Himmelstrand K."/>
            <person name="Hoffmeister D."/>
            <person name="Hogberg N."/>
            <person name="James T.Y."/>
            <person name="Karlsson M."/>
            <person name="Kohler A."/>
            <person name="Kues U."/>
            <person name="Lee Y.H."/>
            <person name="Lin Y.C."/>
            <person name="Lind M."/>
            <person name="Lindquist E."/>
            <person name="Lombard V."/>
            <person name="Lucas S."/>
            <person name="Lunden K."/>
            <person name="Morin E."/>
            <person name="Murat C."/>
            <person name="Park J."/>
            <person name="Raffaello T."/>
            <person name="Rouze P."/>
            <person name="Salamov A."/>
            <person name="Schmutz J."/>
            <person name="Solheim H."/>
            <person name="Stahlberg J."/>
            <person name="Velez H."/>
            <person name="de Vries R.P."/>
            <person name="Wiebenga A."/>
            <person name="Woodward S."/>
            <person name="Yakovlev I."/>
            <person name="Garbelotto M."/>
            <person name="Martin F."/>
            <person name="Grigoriev I.V."/>
            <person name="Stenlid J."/>
        </authorList>
    </citation>
    <scope>NUCLEOTIDE SEQUENCE [LARGE SCALE GENOMIC DNA]</scope>
    <source>
        <strain evidence="1 2">TC 32-1</strain>
    </source>
</reference>
<proteinExistence type="predicted"/>
<dbReference type="AlphaFoldDB" id="W4JPI9"/>
<evidence type="ECO:0000313" key="2">
    <source>
        <dbReference type="Proteomes" id="UP000030671"/>
    </source>
</evidence>
<dbReference type="InParanoid" id="W4JPI9"/>
<dbReference type="GeneID" id="20666295"/>
<keyword evidence="2" id="KW-1185">Reference proteome</keyword>
<dbReference type="STRING" id="747525.W4JPI9"/>
<name>W4JPI9_HETIT</name>
<organism evidence="1 2">
    <name type="scientific">Heterobasidion irregulare (strain TC 32-1)</name>
    <dbReference type="NCBI Taxonomy" id="747525"/>
    <lineage>
        <taxon>Eukaryota</taxon>
        <taxon>Fungi</taxon>
        <taxon>Dikarya</taxon>
        <taxon>Basidiomycota</taxon>
        <taxon>Agaricomycotina</taxon>
        <taxon>Agaricomycetes</taxon>
        <taxon>Russulales</taxon>
        <taxon>Bondarzewiaceae</taxon>
        <taxon>Heterobasidion</taxon>
        <taxon>Heterobasidion annosum species complex</taxon>
    </lineage>
</organism>